<proteinExistence type="predicted"/>
<dbReference type="EMBL" id="JAACJN010000809">
    <property type="protein sequence ID" value="KAF5332404.1"/>
    <property type="molecule type" value="Genomic_DNA"/>
</dbReference>
<sequence>MNYLIKNNYLDKSFLDMDFYNLMSDSSNNAGIDKSINANGTVNVNNPNLNVSVPASSLNNFAAAASVSGGGALALKVAQQVPGGPGSIIKV</sequence>
<dbReference type="Proteomes" id="UP000518752">
    <property type="component" value="Unassembled WGS sequence"/>
</dbReference>
<reference evidence="1 2" key="1">
    <citation type="journal article" date="2020" name="ISME J.">
        <title>Uncovering the hidden diversity of litter-decomposition mechanisms in mushroom-forming fungi.</title>
        <authorList>
            <person name="Floudas D."/>
            <person name="Bentzer J."/>
            <person name="Ahren D."/>
            <person name="Johansson T."/>
            <person name="Persson P."/>
            <person name="Tunlid A."/>
        </authorList>
    </citation>
    <scope>NUCLEOTIDE SEQUENCE [LARGE SCALE GENOMIC DNA]</scope>
    <source>
        <strain evidence="1 2">CBS 406.79</strain>
    </source>
</reference>
<evidence type="ECO:0000313" key="2">
    <source>
        <dbReference type="Proteomes" id="UP000518752"/>
    </source>
</evidence>
<accession>A0A8H5BZK6</accession>
<evidence type="ECO:0000313" key="1">
    <source>
        <dbReference type="EMBL" id="KAF5332404.1"/>
    </source>
</evidence>
<dbReference type="AlphaFoldDB" id="A0A8H5BZK6"/>
<organism evidence="1 2">
    <name type="scientific">Collybiopsis confluens</name>
    <dbReference type="NCBI Taxonomy" id="2823264"/>
    <lineage>
        <taxon>Eukaryota</taxon>
        <taxon>Fungi</taxon>
        <taxon>Dikarya</taxon>
        <taxon>Basidiomycota</taxon>
        <taxon>Agaricomycotina</taxon>
        <taxon>Agaricomycetes</taxon>
        <taxon>Agaricomycetidae</taxon>
        <taxon>Agaricales</taxon>
        <taxon>Marasmiineae</taxon>
        <taxon>Omphalotaceae</taxon>
        <taxon>Collybiopsis</taxon>
    </lineage>
</organism>
<gene>
    <name evidence="1" type="ORF">D9757_015501</name>
</gene>
<protein>
    <submittedName>
        <fullName evidence="1">Uncharacterized protein</fullName>
    </submittedName>
</protein>
<keyword evidence="2" id="KW-1185">Reference proteome</keyword>
<comment type="caution">
    <text evidence="1">The sequence shown here is derived from an EMBL/GenBank/DDBJ whole genome shotgun (WGS) entry which is preliminary data.</text>
</comment>
<name>A0A8H5BZK6_9AGAR</name>